<feature type="region of interest" description="Disordered" evidence="2">
    <location>
        <begin position="282"/>
        <end position="330"/>
    </location>
</feature>
<evidence type="ECO:0000313" key="4">
    <source>
        <dbReference type="Proteomes" id="UP000041254"/>
    </source>
</evidence>
<feature type="region of interest" description="Disordered" evidence="2">
    <location>
        <begin position="106"/>
        <end position="143"/>
    </location>
</feature>
<dbReference type="Proteomes" id="UP000041254">
    <property type="component" value="Unassembled WGS sequence"/>
</dbReference>
<dbReference type="VEuPathDB" id="CryptoDB:Vbra_18449"/>
<feature type="compositionally biased region" description="Low complexity" evidence="2">
    <location>
        <begin position="126"/>
        <end position="143"/>
    </location>
</feature>
<keyword evidence="1" id="KW-0175">Coiled coil</keyword>
<feature type="region of interest" description="Disordered" evidence="2">
    <location>
        <begin position="348"/>
        <end position="388"/>
    </location>
</feature>
<reference evidence="3 4" key="1">
    <citation type="submission" date="2014-11" db="EMBL/GenBank/DDBJ databases">
        <authorList>
            <person name="Zhu J."/>
            <person name="Qi W."/>
            <person name="Song R."/>
        </authorList>
    </citation>
    <scope>NUCLEOTIDE SEQUENCE [LARGE SCALE GENOMIC DNA]</scope>
</reference>
<evidence type="ECO:0000313" key="3">
    <source>
        <dbReference type="EMBL" id="CEM33061.1"/>
    </source>
</evidence>
<gene>
    <name evidence="3" type="ORF">Vbra_18449</name>
</gene>
<dbReference type="EMBL" id="CDMY01000770">
    <property type="protein sequence ID" value="CEM33061.1"/>
    <property type="molecule type" value="Genomic_DNA"/>
</dbReference>
<dbReference type="InParanoid" id="A0A0G4GRA9"/>
<organism evidence="3 4">
    <name type="scientific">Vitrella brassicaformis (strain CCMP3155)</name>
    <dbReference type="NCBI Taxonomy" id="1169540"/>
    <lineage>
        <taxon>Eukaryota</taxon>
        <taxon>Sar</taxon>
        <taxon>Alveolata</taxon>
        <taxon>Colpodellida</taxon>
        <taxon>Vitrellaceae</taxon>
        <taxon>Vitrella</taxon>
    </lineage>
</organism>
<accession>A0A0G4GRA9</accession>
<proteinExistence type="predicted"/>
<name>A0A0G4GRA9_VITBC</name>
<evidence type="ECO:0000256" key="2">
    <source>
        <dbReference type="SAM" id="MobiDB-lite"/>
    </source>
</evidence>
<dbReference type="AlphaFoldDB" id="A0A0G4GRA9"/>
<protein>
    <submittedName>
        <fullName evidence="3">Uncharacterized protein</fullName>
    </submittedName>
</protein>
<keyword evidence="4" id="KW-1185">Reference proteome</keyword>
<feature type="coiled-coil region" evidence="1">
    <location>
        <begin position="167"/>
        <end position="236"/>
    </location>
</feature>
<evidence type="ECO:0000256" key="1">
    <source>
        <dbReference type="SAM" id="Coils"/>
    </source>
</evidence>
<sequence length="388" mass="42133">MIAFTEEKRKLRVSLDRPNGPFFVGHKTVEFIDKDDLLQQLQGLYRRYRTSDNDILVYEGDDCPHRVSSETYEAMMELAEADLHPILLVPRITLKVLHRRPRHLPGYLQTETPFRPEPSGGRDAISGPSSSSTASSAPSSFRSASPFASPFRMLWERSFGTSLWSSVAVVERELQAARDALAKADQDTHKLQERLRQVESAAADLRKAVETHQRTAQQYRQSLQQHNMAAEDHKKAADDVYVSMEAKYNTASELGGKAKDLTDPQNKNTELETKLAELERSMPHPSGAAAAAAAAALDRGGGPTHHPHHPKAPVVGEKPSGSQDDILLDDDDGEPLAAAAAAAAVVHRGGGRGWDRCVGGRGGKKDSEKGEGTGVESGAEGLHEGALA</sequence>